<gene>
    <name evidence="2" type="ORF">CBF37_06870</name>
</gene>
<dbReference type="CDD" id="cd19092">
    <property type="entry name" value="AKR_BsYcsN_EcYdhF-like"/>
    <property type="match status" value="1"/>
</dbReference>
<feature type="domain" description="NADP-dependent oxidoreductase" evidence="1">
    <location>
        <begin position="16"/>
        <end position="296"/>
    </location>
</feature>
<dbReference type="Proteomes" id="UP000287857">
    <property type="component" value="Unassembled WGS sequence"/>
</dbReference>
<keyword evidence="3" id="KW-1185">Reference proteome</keyword>
<sequence>MNQIELGNSQLNVSQIGLGCMRMNQLSVSQATKIVSLCLDQGINFFDHADIYGDGASEEIFGRALQENSISRNDVIIQTKCGIRKGFYDFSKKHIISSVEGSLQRLGVDYLDCLGLHRPDALVIPEEVAEAFSELNKSGKVKHFGVSNHNPYQIDLLKKYCDQPIEFNQLQYGLMHADIVKSGLNVNNHIDSAIDRDGFVLDYSRIHNMTIQAWSPMQYGFFAGVFVNNEKFPELNQVLNELAEKYQSTASGIAVAWINKHPSDIQTLIGTMNEERIKEFSASTTVSLTKQEWYQLYQAAGNQLL</sequence>
<dbReference type="PANTHER" id="PTHR43364">
    <property type="entry name" value="NADH-SPECIFIC METHYLGLYOXAL REDUCTASE-RELATED"/>
    <property type="match status" value="1"/>
</dbReference>
<proteinExistence type="predicted"/>
<comment type="caution">
    <text evidence="2">The sequence shown here is derived from an EMBL/GenBank/DDBJ whole genome shotgun (WGS) entry which is preliminary data.</text>
</comment>
<dbReference type="PANTHER" id="PTHR43364:SF1">
    <property type="entry name" value="OXIDOREDUCTASE YDHF"/>
    <property type="match status" value="1"/>
</dbReference>
<dbReference type="EMBL" id="NGJS01000008">
    <property type="protein sequence ID" value="RST98763.1"/>
    <property type="molecule type" value="Genomic_DNA"/>
</dbReference>
<organism evidence="2 3">
    <name type="scientific">Vagococcus vulneris</name>
    <dbReference type="NCBI Taxonomy" id="1977869"/>
    <lineage>
        <taxon>Bacteria</taxon>
        <taxon>Bacillati</taxon>
        <taxon>Bacillota</taxon>
        <taxon>Bacilli</taxon>
        <taxon>Lactobacillales</taxon>
        <taxon>Enterococcaceae</taxon>
        <taxon>Vagococcus</taxon>
    </lineage>
</organism>
<evidence type="ECO:0000313" key="2">
    <source>
        <dbReference type="EMBL" id="RST98763.1"/>
    </source>
</evidence>
<evidence type="ECO:0000313" key="3">
    <source>
        <dbReference type="Proteomes" id="UP000287857"/>
    </source>
</evidence>
<dbReference type="AlphaFoldDB" id="A0A429ZXY5"/>
<dbReference type="GO" id="GO:0005829">
    <property type="term" value="C:cytosol"/>
    <property type="evidence" value="ECO:0007669"/>
    <property type="project" value="TreeGrafter"/>
</dbReference>
<name>A0A429ZXY5_9ENTE</name>
<dbReference type="InterPro" id="IPR036812">
    <property type="entry name" value="NAD(P)_OxRdtase_dom_sf"/>
</dbReference>
<dbReference type="Pfam" id="PF00248">
    <property type="entry name" value="Aldo_ket_red"/>
    <property type="match status" value="1"/>
</dbReference>
<accession>A0A429ZXY5</accession>
<dbReference type="InterPro" id="IPR050523">
    <property type="entry name" value="AKR_Detox_Biosynth"/>
</dbReference>
<dbReference type="OrthoDB" id="9773828at2"/>
<protein>
    <submittedName>
        <fullName evidence="2">Aldo/keto reductase</fullName>
    </submittedName>
</protein>
<dbReference type="InterPro" id="IPR023210">
    <property type="entry name" value="NADP_OxRdtase_dom"/>
</dbReference>
<dbReference type="SUPFAM" id="SSF51430">
    <property type="entry name" value="NAD(P)-linked oxidoreductase"/>
    <property type="match status" value="1"/>
</dbReference>
<reference evidence="2 3" key="1">
    <citation type="submission" date="2017-05" db="EMBL/GenBank/DDBJ databases">
        <title>Vagococcus spp. assemblies.</title>
        <authorList>
            <person name="Gulvik C.A."/>
        </authorList>
    </citation>
    <scope>NUCLEOTIDE SEQUENCE [LARGE SCALE GENOMIC DNA]</scope>
    <source>
        <strain evidence="2 3">SS1995</strain>
    </source>
</reference>
<dbReference type="RefSeq" id="WP_125984019.1">
    <property type="nucleotide sequence ID" value="NZ_NGJS01000008.1"/>
</dbReference>
<dbReference type="Gene3D" id="3.20.20.100">
    <property type="entry name" value="NADP-dependent oxidoreductase domain"/>
    <property type="match status" value="1"/>
</dbReference>
<evidence type="ECO:0000259" key="1">
    <source>
        <dbReference type="Pfam" id="PF00248"/>
    </source>
</evidence>